<dbReference type="InterPro" id="IPR013766">
    <property type="entry name" value="Thioredoxin_domain"/>
</dbReference>
<name>A0A2N7WG88_9BURK</name>
<dbReference type="SUPFAM" id="SSF52833">
    <property type="entry name" value="Thioredoxin-like"/>
    <property type="match status" value="1"/>
</dbReference>
<keyword evidence="4" id="KW-1185">Reference proteome</keyword>
<dbReference type="Proteomes" id="UP000235347">
    <property type="component" value="Unassembled WGS sequence"/>
</dbReference>
<feature type="domain" description="Thioredoxin" evidence="2">
    <location>
        <begin position="35"/>
        <end position="180"/>
    </location>
</feature>
<sequence length="183" mass="20520">MRTATRRLGIVTALVIAAAGAMSVASRADDVSHLAAVHGTAPEFAGIDHWLNSPPLTMRELRGKVVLVDFWTYGCINCFHTLPHVNDWDQRYRGKGLAIIGVHTPEFPNEHVTANVKDAIARYGIHFPVAQDNEYATWNAYGNQYWPAFYLIDKKGHVVYTHVGEGDYEQTEAWIEKLLAEKD</sequence>
<gene>
    <name evidence="3" type="ORF">C0Z19_01690</name>
</gene>
<accession>A0A2N7WG88</accession>
<dbReference type="PANTHER" id="PTHR42852:SF13">
    <property type="entry name" value="PROTEIN DIPZ"/>
    <property type="match status" value="1"/>
</dbReference>
<dbReference type="EMBL" id="PNYB01000001">
    <property type="protein sequence ID" value="PMS28448.1"/>
    <property type="molecule type" value="Genomic_DNA"/>
</dbReference>
<evidence type="ECO:0000259" key="2">
    <source>
        <dbReference type="PROSITE" id="PS51352"/>
    </source>
</evidence>
<proteinExistence type="predicted"/>
<organism evidence="3 4">
    <name type="scientific">Trinickia soli</name>
    <dbReference type="NCBI Taxonomy" id="380675"/>
    <lineage>
        <taxon>Bacteria</taxon>
        <taxon>Pseudomonadati</taxon>
        <taxon>Pseudomonadota</taxon>
        <taxon>Betaproteobacteria</taxon>
        <taxon>Burkholderiales</taxon>
        <taxon>Burkholderiaceae</taxon>
        <taxon>Trinickia</taxon>
    </lineage>
</organism>
<feature type="chain" id="PRO_5014970427" evidence="1">
    <location>
        <begin position="29"/>
        <end position="183"/>
    </location>
</feature>
<feature type="signal peptide" evidence="1">
    <location>
        <begin position="1"/>
        <end position="28"/>
    </location>
</feature>
<dbReference type="AlphaFoldDB" id="A0A2N7WG88"/>
<dbReference type="Pfam" id="PF08534">
    <property type="entry name" value="Redoxin"/>
    <property type="match status" value="1"/>
</dbReference>
<keyword evidence="1" id="KW-0732">Signal</keyword>
<evidence type="ECO:0000313" key="4">
    <source>
        <dbReference type="Proteomes" id="UP000235347"/>
    </source>
</evidence>
<dbReference type="InterPro" id="IPR013740">
    <property type="entry name" value="Redoxin"/>
</dbReference>
<dbReference type="RefSeq" id="WP_102608037.1">
    <property type="nucleotide sequence ID" value="NZ_CADIKD010000006.1"/>
</dbReference>
<comment type="caution">
    <text evidence="3">The sequence shown here is derived from an EMBL/GenBank/DDBJ whole genome shotgun (WGS) entry which is preliminary data.</text>
</comment>
<protein>
    <submittedName>
        <fullName evidence="3">Thioredoxin</fullName>
    </submittedName>
</protein>
<evidence type="ECO:0000313" key="3">
    <source>
        <dbReference type="EMBL" id="PMS28448.1"/>
    </source>
</evidence>
<reference evidence="3 4" key="1">
    <citation type="submission" date="2018-01" db="EMBL/GenBank/DDBJ databases">
        <title>Whole genome analyses suggest that Burkholderia sensu lato contains two further novel genera in the rhizoxinica-symbiotica group Mycetohabitans gen. nov., and Trinickia gen. nov.: implications for the evolution of diazotrophy and nodulation in the Burkholderiaceae.</title>
        <authorList>
            <person name="Estrada-de los Santos P."/>
            <person name="Palmer M."/>
            <person name="Chavez-Ramirez B."/>
            <person name="Beukes C."/>
            <person name="Steenkamp E.T."/>
            <person name="Hirsch A.M."/>
            <person name="Manyaka P."/>
            <person name="Maluk M."/>
            <person name="Lafos M."/>
            <person name="Crook M."/>
            <person name="Gross E."/>
            <person name="Simon M.F."/>
            <person name="Bueno dos Reis Junior F."/>
            <person name="Poole P.S."/>
            <person name="Venter S.N."/>
            <person name="James E.K."/>
        </authorList>
    </citation>
    <scope>NUCLEOTIDE SEQUENCE [LARGE SCALE GENOMIC DNA]</scope>
    <source>
        <strain evidence="3 4">GP25-8</strain>
    </source>
</reference>
<dbReference type="CDD" id="cd03012">
    <property type="entry name" value="TlpA_like_DipZ_like"/>
    <property type="match status" value="1"/>
</dbReference>
<dbReference type="Gene3D" id="3.40.30.10">
    <property type="entry name" value="Glutaredoxin"/>
    <property type="match status" value="1"/>
</dbReference>
<dbReference type="InterPro" id="IPR036249">
    <property type="entry name" value="Thioredoxin-like_sf"/>
</dbReference>
<dbReference type="GO" id="GO:0016491">
    <property type="term" value="F:oxidoreductase activity"/>
    <property type="evidence" value="ECO:0007669"/>
    <property type="project" value="InterPro"/>
</dbReference>
<dbReference type="PANTHER" id="PTHR42852">
    <property type="entry name" value="THIOL:DISULFIDE INTERCHANGE PROTEIN DSBE"/>
    <property type="match status" value="1"/>
</dbReference>
<dbReference type="PROSITE" id="PS51352">
    <property type="entry name" value="THIOREDOXIN_2"/>
    <property type="match status" value="1"/>
</dbReference>
<evidence type="ECO:0000256" key="1">
    <source>
        <dbReference type="SAM" id="SignalP"/>
    </source>
</evidence>
<dbReference type="InterPro" id="IPR050553">
    <property type="entry name" value="Thioredoxin_ResA/DsbE_sf"/>
</dbReference>